<sequence>MTEQRVHLAKSAMDVYRSLEAFSKQVGAVCRENGVDDRLKELVQLRCSQINGCAYCMRVHVERAEKAGITMDELGQLSTWRESGVFTERERAALELAEAHTLIHADGISDDVYNRVGSVLTEEEYVAISWTAISINAFNRLTIAGRYPVPPLQG</sequence>
<organism evidence="2 3">
    <name type="scientific">Microbacterium sorbitolivorans</name>
    <dbReference type="NCBI Taxonomy" id="1867410"/>
    <lineage>
        <taxon>Bacteria</taxon>
        <taxon>Bacillati</taxon>
        <taxon>Actinomycetota</taxon>
        <taxon>Actinomycetes</taxon>
        <taxon>Micrococcales</taxon>
        <taxon>Microbacteriaceae</taxon>
        <taxon>Microbacterium</taxon>
    </lineage>
</organism>
<dbReference type="Pfam" id="PF02627">
    <property type="entry name" value="CMD"/>
    <property type="match status" value="1"/>
</dbReference>
<dbReference type="AlphaFoldDB" id="A0A367XTW6"/>
<evidence type="ECO:0000259" key="1">
    <source>
        <dbReference type="Pfam" id="PF02627"/>
    </source>
</evidence>
<dbReference type="RefSeq" id="WP_114118503.1">
    <property type="nucleotide sequence ID" value="NZ_BMHU01000005.1"/>
</dbReference>
<dbReference type="InterPro" id="IPR004675">
    <property type="entry name" value="AhpD_core"/>
</dbReference>
<dbReference type="PANTHER" id="PTHR34846">
    <property type="entry name" value="4-CARBOXYMUCONOLACTONE DECARBOXYLASE FAMILY PROTEIN (AFU_ORTHOLOGUE AFUA_6G11590)"/>
    <property type="match status" value="1"/>
</dbReference>
<feature type="domain" description="Carboxymuconolactone decarboxylase-like" evidence="1">
    <location>
        <begin position="14"/>
        <end position="99"/>
    </location>
</feature>
<keyword evidence="3" id="KW-1185">Reference proteome</keyword>
<gene>
    <name evidence="2" type="ORF">DTO57_12180</name>
</gene>
<reference evidence="2 3" key="1">
    <citation type="submission" date="2018-07" db="EMBL/GenBank/DDBJ databases">
        <title>Microbacterium endoborsara sp. nov., a novel actinobacterium isolated from Borszczowia aralocaspica.</title>
        <authorList>
            <person name="An D."/>
        </authorList>
    </citation>
    <scope>NUCLEOTIDE SEQUENCE [LARGE SCALE GENOMIC DNA]</scope>
    <source>
        <strain evidence="2 3">C1.15228</strain>
    </source>
</reference>
<dbReference type="PANTHER" id="PTHR34846:SF10">
    <property type="entry name" value="CYTOPLASMIC PROTEIN"/>
    <property type="match status" value="1"/>
</dbReference>
<accession>A0A367XTW6</accession>
<dbReference type="Proteomes" id="UP000253508">
    <property type="component" value="Unassembled WGS sequence"/>
</dbReference>
<protein>
    <submittedName>
        <fullName evidence="2">Carboxymuconolactone decarboxylase family protein</fullName>
    </submittedName>
</protein>
<comment type="caution">
    <text evidence="2">The sequence shown here is derived from an EMBL/GenBank/DDBJ whole genome shotgun (WGS) entry which is preliminary data.</text>
</comment>
<name>A0A367XTW6_9MICO</name>
<dbReference type="GO" id="GO:0051920">
    <property type="term" value="F:peroxiredoxin activity"/>
    <property type="evidence" value="ECO:0007669"/>
    <property type="project" value="InterPro"/>
</dbReference>
<dbReference type="SUPFAM" id="SSF69118">
    <property type="entry name" value="AhpD-like"/>
    <property type="match status" value="1"/>
</dbReference>
<evidence type="ECO:0000313" key="2">
    <source>
        <dbReference type="EMBL" id="RCK57065.1"/>
    </source>
</evidence>
<dbReference type="InterPro" id="IPR003779">
    <property type="entry name" value="CMD-like"/>
</dbReference>
<dbReference type="NCBIfam" id="TIGR00778">
    <property type="entry name" value="ahpD_dom"/>
    <property type="match status" value="1"/>
</dbReference>
<dbReference type="EMBL" id="QORO01000005">
    <property type="protein sequence ID" value="RCK57065.1"/>
    <property type="molecule type" value="Genomic_DNA"/>
</dbReference>
<evidence type="ECO:0000313" key="3">
    <source>
        <dbReference type="Proteomes" id="UP000253508"/>
    </source>
</evidence>
<dbReference type="Gene3D" id="1.20.1290.10">
    <property type="entry name" value="AhpD-like"/>
    <property type="match status" value="1"/>
</dbReference>
<dbReference type="OrthoDB" id="9801997at2"/>
<proteinExistence type="predicted"/>
<dbReference type="InterPro" id="IPR029032">
    <property type="entry name" value="AhpD-like"/>
</dbReference>